<dbReference type="EMBL" id="CP033893">
    <property type="protein sequence ID" value="QDL30735.1"/>
    <property type="molecule type" value="Genomic_DNA"/>
</dbReference>
<feature type="transmembrane region" description="Helical" evidence="1">
    <location>
        <begin position="6"/>
        <end position="30"/>
    </location>
</feature>
<dbReference type="RefSeq" id="WP_142814591.1">
    <property type="nucleotide sequence ID" value="NZ_CP033893.1"/>
</dbReference>
<evidence type="ECO:0000313" key="3">
    <source>
        <dbReference type="Proteomes" id="UP000317572"/>
    </source>
</evidence>
<keyword evidence="1" id="KW-0472">Membrane</keyword>
<proteinExistence type="predicted"/>
<reference evidence="2 3" key="1">
    <citation type="submission" date="2018-11" db="EMBL/GenBank/DDBJ databases">
        <title>The first complete genome of Serratia liquefaciens isolated from metalophyte plant revel distinctness adaptive mechanisms in an extreme habitat.</title>
        <authorList>
            <person name="Caneschi W.L."/>
            <person name="Sanchez A.B."/>
            <person name="Felestrino E.B."/>
            <person name="Assis R.A.B."/>
            <person name="Lemes C.G.C."/>
            <person name="Cordeiro I.F."/>
            <person name="Fonseca N.P."/>
            <person name="Villa M."/>
            <person name="Vieira I.T."/>
            <person name="Moraes L.A."/>
            <person name="Kamino L.H.Y."/>
            <person name="do Carmo F."/>
            <person name="Garcia C.M."/>
            <person name="Almeida N.F."/>
            <person name="Silva R.S."/>
            <person name="Ferro J.A."/>
            <person name="Ferro M.I.T."/>
            <person name="Varani A.M."/>
            <person name="Ferreira R.M."/>
            <person name="dos Santos V.L."/>
            <person name="Silva U.C."/>
            <person name="Setubal J.C."/>
            <person name="Moreira L.M."/>
        </authorList>
    </citation>
    <scope>NUCLEOTIDE SEQUENCE [LARGE SCALE GENOMIC DNA]</scope>
    <source>
        <strain evidence="2 3">FG3</strain>
    </source>
</reference>
<gene>
    <name evidence="2" type="ORF">EGO53_02535</name>
</gene>
<evidence type="ECO:0000256" key="1">
    <source>
        <dbReference type="SAM" id="Phobius"/>
    </source>
</evidence>
<dbReference type="Pfam" id="PF15944">
    <property type="entry name" value="DUF4752"/>
    <property type="match status" value="1"/>
</dbReference>
<dbReference type="InterPro" id="IPR031858">
    <property type="entry name" value="DUF4752"/>
</dbReference>
<keyword evidence="1" id="KW-0812">Transmembrane</keyword>
<evidence type="ECO:0000313" key="2">
    <source>
        <dbReference type="EMBL" id="QDL30735.1"/>
    </source>
</evidence>
<organism evidence="2 3">
    <name type="scientific">Serratia liquefaciens</name>
    <dbReference type="NCBI Taxonomy" id="614"/>
    <lineage>
        <taxon>Bacteria</taxon>
        <taxon>Pseudomonadati</taxon>
        <taxon>Pseudomonadota</taxon>
        <taxon>Gammaproteobacteria</taxon>
        <taxon>Enterobacterales</taxon>
        <taxon>Yersiniaceae</taxon>
        <taxon>Serratia</taxon>
    </lineage>
</organism>
<keyword evidence="1" id="KW-1133">Transmembrane helix</keyword>
<protein>
    <submittedName>
        <fullName evidence="2">DUF4752 family protein</fullName>
    </submittedName>
</protein>
<dbReference type="Proteomes" id="UP000317572">
    <property type="component" value="Chromosome"/>
</dbReference>
<accession>A0A515CRF0</accession>
<dbReference type="AlphaFoldDB" id="A0A515CRF0"/>
<name>A0A515CRF0_SERLI</name>
<sequence length="92" mass="10695">MKDASLTDWMIIGLMVISYIFILVQAWKWLVLNIANRFDRFLNRNSPKQLAINALCDAFELQKMKQGDRITAKTVNGLCIRISREPHDEDRA</sequence>